<evidence type="ECO:0000256" key="1">
    <source>
        <dbReference type="SAM" id="MobiDB-lite"/>
    </source>
</evidence>
<sequence>MQDFSERMTIHTAALSKAASSCNRCLRVLIRLCAIGLLLPAAVRAQEADAAPLDIFIGMVIADGENLMLERCNIVRTRYRLLPAAGAGDPLAELRGKTGKVQAHVIASYRADGEAHILDVAAIDNVRLGKTCHLLDAIDESFEKADAWAEAGPEAAVAAAEASEASTPDADRWDALAAGAAAPAGGEVIGSGAYAYRFVLLQPRTGKPAAHTDYALSASRATDYELPFVTDQKKVFQGRTDEEGRTPVFRLPVRLPDAAFDLRERFGSGPFGETFHLTDHNDNDLFNAPYALITCTSPPRFFRGYTYPNGDTAYTASDGPINVQLRVLDNIDEALPASCEDGRSADGDHVVLPTTREKDPE</sequence>
<reference evidence="2 3" key="1">
    <citation type="submission" date="2020-08" db="EMBL/GenBank/DDBJ databases">
        <title>The genome sequence of type strain Novosphingobium piscinae KCTC 42194.</title>
        <authorList>
            <person name="Liu Y."/>
        </authorList>
    </citation>
    <scope>NUCLEOTIDE SEQUENCE [LARGE SCALE GENOMIC DNA]</scope>
    <source>
        <strain evidence="2 3">KCTC 42194</strain>
    </source>
</reference>
<dbReference type="RefSeq" id="WP_185679143.1">
    <property type="nucleotide sequence ID" value="NZ_JACLAX010000007.1"/>
</dbReference>
<proteinExistence type="predicted"/>
<organism evidence="2 3">
    <name type="scientific">Novosphingobium piscinae</name>
    <dbReference type="NCBI Taxonomy" id="1507448"/>
    <lineage>
        <taxon>Bacteria</taxon>
        <taxon>Pseudomonadati</taxon>
        <taxon>Pseudomonadota</taxon>
        <taxon>Alphaproteobacteria</taxon>
        <taxon>Sphingomonadales</taxon>
        <taxon>Sphingomonadaceae</taxon>
        <taxon>Novosphingobium</taxon>
    </lineage>
</organism>
<dbReference type="EMBL" id="JACLAX010000007">
    <property type="protein sequence ID" value="MBC2669278.1"/>
    <property type="molecule type" value="Genomic_DNA"/>
</dbReference>
<protein>
    <submittedName>
        <fullName evidence="2">Uncharacterized protein</fullName>
    </submittedName>
</protein>
<dbReference type="AlphaFoldDB" id="A0A7X1FYC1"/>
<comment type="caution">
    <text evidence="2">The sequence shown here is derived from an EMBL/GenBank/DDBJ whole genome shotgun (WGS) entry which is preliminary data.</text>
</comment>
<feature type="region of interest" description="Disordered" evidence="1">
    <location>
        <begin position="338"/>
        <end position="361"/>
    </location>
</feature>
<name>A0A7X1FYC1_9SPHN</name>
<evidence type="ECO:0000313" key="3">
    <source>
        <dbReference type="Proteomes" id="UP000551327"/>
    </source>
</evidence>
<feature type="compositionally biased region" description="Basic and acidic residues" evidence="1">
    <location>
        <begin position="340"/>
        <end position="361"/>
    </location>
</feature>
<evidence type="ECO:0000313" key="2">
    <source>
        <dbReference type="EMBL" id="MBC2669278.1"/>
    </source>
</evidence>
<keyword evidence="3" id="KW-1185">Reference proteome</keyword>
<gene>
    <name evidence="2" type="ORF">H7F53_08995</name>
</gene>
<dbReference type="Proteomes" id="UP000551327">
    <property type="component" value="Unassembled WGS sequence"/>
</dbReference>
<accession>A0A7X1FYC1</accession>